<organism evidence="1 2">
    <name type="scientific">Smallanthus sonchifolius</name>
    <dbReference type="NCBI Taxonomy" id="185202"/>
    <lineage>
        <taxon>Eukaryota</taxon>
        <taxon>Viridiplantae</taxon>
        <taxon>Streptophyta</taxon>
        <taxon>Embryophyta</taxon>
        <taxon>Tracheophyta</taxon>
        <taxon>Spermatophyta</taxon>
        <taxon>Magnoliopsida</taxon>
        <taxon>eudicotyledons</taxon>
        <taxon>Gunneridae</taxon>
        <taxon>Pentapetalae</taxon>
        <taxon>asterids</taxon>
        <taxon>campanulids</taxon>
        <taxon>Asterales</taxon>
        <taxon>Asteraceae</taxon>
        <taxon>Asteroideae</taxon>
        <taxon>Heliantheae alliance</taxon>
        <taxon>Millerieae</taxon>
        <taxon>Smallanthus</taxon>
    </lineage>
</organism>
<comment type="caution">
    <text evidence="1">The sequence shown here is derived from an EMBL/GenBank/DDBJ whole genome shotgun (WGS) entry which is preliminary data.</text>
</comment>
<evidence type="ECO:0000313" key="2">
    <source>
        <dbReference type="Proteomes" id="UP001056120"/>
    </source>
</evidence>
<reference evidence="2" key="1">
    <citation type="journal article" date="2022" name="Mol. Ecol. Resour.">
        <title>The genomes of chicory, endive, great burdock and yacon provide insights into Asteraceae palaeo-polyploidization history and plant inulin production.</title>
        <authorList>
            <person name="Fan W."/>
            <person name="Wang S."/>
            <person name="Wang H."/>
            <person name="Wang A."/>
            <person name="Jiang F."/>
            <person name="Liu H."/>
            <person name="Zhao H."/>
            <person name="Xu D."/>
            <person name="Zhang Y."/>
        </authorList>
    </citation>
    <scope>NUCLEOTIDE SEQUENCE [LARGE SCALE GENOMIC DNA]</scope>
    <source>
        <strain evidence="2">cv. Yunnan</strain>
    </source>
</reference>
<gene>
    <name evidence="1" type="ORF">L1987_28655</name>
</gene>
<sequence>MGSLAPSMPNTNGHQPKDRCGYFEMPLHYPRYTRTEYESMPESVIYGEWRIGDDLKVSAMNRLGSFESIIRGYMNRNRDRSIPYEVVKSGYDDREVLAVTETQMADVGVEGSGSKTCGFDGDGREGAYEVVCILW</sequence>
<accession>A0ACB9HXQ2</accession>
<keyword evidence="2" id="KW-1185">Reference proteome</keyword>
<proteinExistence type="predicted"/>
<dbReference type="Proteomes" id="UP001056120">
    <property type="component" value="Linkage Group LG10"/>
</dbReference>
<dbReference type="EMBL" id="CM042027">
    <property type="protein sequence ID" value="KAI3800564.1"/>
    <property type="molecule type" value="Genomic_DNA"/>
</dbReference>
<protein>
    <submittedName>
        <fullName evidence="1">Uncharacterized protein</fullName>
    </submittedName>
</protein>
<name>A0ACB9HXQ2_9ASTR</name>
<evidence type="ECO:0000313" key="1">
    <source>
        <dbReference type="EMBL" id="KAI3800564.1"/>
    </source>
</evidence>
<reference evidence="1 2" key="2">
    <citation type="journal article" date="2022" name="Mol. Ecol. Resour.">
        <title>The genomes of chicory, endive, great burdock and yacon provide insights into Asteraceae paleo-polyploidization history and plant inulin production.</title>
        <authorList>
            <person name="Fan W."/>
            <person name="Wang S."/>
            <person name="Wang H."/>
            <person name="Wang A."/>
            <person name="Jiang F."/>
            <person name="Liu H."/>
            <person name="Zhao H."/>
            <person name="Xu D."/>
            <person name="Zhang Y."/>
        </authorList>
    </citation>
    <scope>NUCLEOTIDE SEQUENCE [LARGE SCALE GENOMIC DNA]</scope>
    <source>
        <strain evidence="2">cv. Yunnan</strain>
        <tissue evidence="1">Leaves</tissue>
    </source>
</reference>